<evidence type="ECO:0000313" key="11">
    <source>
        <dbReference type="Proteomes" id="UP000290682"/>
    </source>
</evidence>
<sequence>MLSRLTKLFSDSAKEPSPAMPALTDAQVLDAIAGLTDPNTGKTYAASRAVKNIKIGETAVTLDVVLAYPAKSQFERVKAEFEAAIAPVAGGRSVSANVHSEIVSHSVQRGVPLLPGVKNIVAVASGKGGVGKSTTTANLALALAAEGARVGILDADIYGPSQPLMMGLAGQRPETEDGKHLIPIENYGIQTMSIGYLVDPDQAMVWRGPMVSQALQQLLNDTRWTDLDYLLIDMPPGTGDIQLTLSQKVPVTGAVIVTTPQDIALLDARKGVTMFNKVGVPIIGLVENMATHICSNCGHAEPIFGEGGADKMAADYGVEVLGSLPLDIGIRLSVDEGKPSVAADPEGKVADIYKAIARRVAVKVGEKAQDFSTKFPKIVIQNN</sequence>
<accession>A0ABY0FGM2</accession>
<evidence type="ECO:0000256" key="7">
    <source>
        <dbReference type="ARBA" id="ARBA00023014"/>
    </source>
</evidence>
<evidence type="ECO:0000256" key="5">
    <source>
        <dbReference type="ARBA" id="ARBA00022840"/>
    </source>
</evidence>
<dbReference type="InterPro" id="IPR034904">
    <property type="entry name" value="FSCA_dom_sf"/>
</dbReference>
<protein>
    <recommendedName>
        <fullName evidence="8">Iron-sulfur cluster carrier protein</fullName>
    </recommendedName>
</protein>
<feature type="binding site" evidence="8">
    <location>
        <begin position="126"/>
        <end position="133"/>
    </location>
    <ligand>
        <name>ATP</name>
        <dbReference type="ChEBI" id="CHEBI:30616"/>
    </ligand>
</feature>
<dbReference type="InterPro" id="IPR002744">
    <property type="entry name" value="MIP18-like"/>
</dbReference>
<dbReference type="HAMAP" id="MF_02040">
    <property type="entry name" value="Mrp_NBP35"/>
    <property type="match status" value="1"/>
</dbReference>
<dbReference type="NCBIfam" id="NF008669">
    <property type="entry name" value="PRK11670.1"/>
    <property type="match status" value="1"/>
</dbReference>
<dbReference type="SUPFAM" id="SSF117916">
    <property type="entry name" value="Fe-S cluster assembly (FSCA) domain-like"/>
    <property type="match status" value="1"/>
</dbReference>
<name>A0ABY0FGM2_9NEIS</name>
<dbReference type="CDD" id="cd02037">
    <property type="entry name" value="Mrp_NBP35"/>
    <property type="match status" value="1"/>
</dbReference>
<comment type="similarity">
    <text evidence="8">Belongs to the Mrp/NBP35 ATP-binding proteins family.</text>
</comment>
<evidence type="ECO:0000259" key="9">
    <source>
        <dbReference type="Pfam" id="PF01883"/>
    </source>
</evidence>
<gene>
    <name evidence="10" type="primary">apbC</name>
    <name evidence="10" type="ORF">EBB06_00445</name>
</gene>
<evidence type="ECO:0000256" key="3">
    <source>
        <dbReference type="ARBA" id="ARBA00022723"/>
    </source>
</evidence>
<dbReference type="InterPro" id="IPR044304">
    <property type="entry name" value="NUBPL-like"/>
</dbReference>
<comment type="subunit">
    <text evidence="8">Homodimer.</text>
</comment>
<keyword evidence="8" id="KW-0378">Hydrolase</keyword>
<evidence type="ECO:0000256" key="1">
    <source>
        <dbReference type="ARBA" id="ARBA00007352"/>
    </source>
</evidence>
<keyword evidence="3 8" id="KW-0479">Metal-binding</keyword>
<evidence type="ECO:0000256" key="4">
    <source>
        <dbReference type="ARBA" id="ARBA00022741"/>
    </source>
</evidence>
<evidence type="ECO:0000256" key="8">
    <source>
        <dbReference type="HAMAP-Rule" id="MF_02040"/>
    </source>
</evidence>
<dbReference type="EMBL" id="REGR01000001">
    <property type="protein sequence ID" value="RXZ45329.1"/>
    <property type="molecule type" value="Genomic_DNA"/>
</dbReference>
<keyword evidence="4 8" id="KW-0547">Nucleotide-binding</keyword>
<dbReference type="InterPro" id="IPR027417">
    <property type="entry name" value="P-loop_NTPase"/>
</dbReference>
<comment type="function">
    <text evidence="8">Binds and transfers iron-sulfur (Fe-S) clusters to target apoproteins. Can hydrolyze ATP.</text>
</comment>
<keyword evidence="5 8" id="KW-0067">ATP-binding</keyword>
<dbReference type="Gene3D" id="3.40.50.300">
    <property type="entry name" value="P-loop containing nucleotide triphosphate hydrolases"/>
    <property type="match status" value="1"/>
</dbReference>
<dbReference type="PANTHER" id="PTHR42961:SF2">
    <property type="entry name" value="IRON-SULFUR PROTEIN NUBPL"/>
    <property type="match status" value="1"/>
</dbReference>
<dbReference type="PROSITE" id="PS01215">
    <property type="entry name" value="MRP"/>
    <property type="match status" value="1"/>
</dbReference>
<feature type="domain" description="MIP18 family-like" evidence="9">
    <location>
        <begin position="26"/>
        <end position="98"/>
    </location>
</feature>
<comment type="similarity">
    <text evidence="1">In the N-terminal section; belongs to the MIP18 family.</text>
</comment>
<dbReference type="InterPro" id="IPR033756">
    <property type="entry name" value="YlxH/NBP35"/>
</dbReference>
<dbReference type="InterPro" id="IPR019591">
    <property type="entry name" value="Mrp/NBP35_ATP-bd"/>
</dbReference>
<dbReference type="PANTHER" id="PTHR42961">
    <property type="entry name" value="IRON-SULFUR PROTEIN NUBPL"/>
    <property type="match status" value="1"/>
</dbReference>
<comment type="similarity">
    <text evidence="2">In the C-terminal section; belongs to the Mrp/NBP35 ATP-binding proteins family.</text>
</comment>
<dbReference type="Pfam" id="PF01883">
    <property type="entry name" value="FeS_assembly_P"/>
    <property type="match status" value="1"/>
</dbReference>
<organism evidence="10 11">
    <name type="scientific">Crenobacter cavernae</name>
    <dbReference type="NCBI Taxonomy" id="2290923"/>
    <lineage>
        <taxon>Bacteria</taxon>
        <taxon>Pseudomonadati</taxon>
        <taxon>Pseudomonadota</taxon>
        <taxon>Betaproteobacteria</taxon>
        <taxon>Neisseriales</taxon>
        <taxon>Neisseriaceae</taxon>
        <taxon>Crenobacter</taxon>
    </lineage>
</organism>
<proteinExistence type="inferred from homology"/>
<evidence type="ECO:0000313" key="10">
    <source>
        <dbReference type="EMBL" id="RXZ45329.1"/>
    </source>
</evidence>
<reference evidence="10 11" key="1">
    <citation type="submission" date="2018-10" db="EMBL/GenBank/DDBJ databases">
        <title>Draft genome of Fastidiocella sp. strain 375T, a bacterium isolated from a karstic cave dripping water.</title>
        <authorList>
            <person name="Coelho C."/>
            <person name="Verissimo A."/>
            <person name="Tiago I."/>
        </authorList>
    </citation>
    <scope>NUCLEOTIDE SEQUENCE [LARGE SCALE GENOMIC DNA]</scope>
    <source>
        <strain evidence="10 11">CAVE-375</strain>
    </source>
</reference>
<dbReference type="InterPro" id="IPR000808">
    <property type="entry name" value="Mrp-like_CS"/>
</dbReference>
<dbReference type="Proteomes" id="UP000290682">
    <property type="component" value="Unassembled WGS sequence"/>
</dbReference>
<comment type="caution">
    <text evidence="10">The sequence shown here is derived from an EMBL/GenBank/DDBJ whole genome shotgun (WGS) entry which is preliminary data.</text>
</comment>
<keyword evidence="11" id="KW-1185">Reference proteome</keyword>
<evidence type="ECO:0000256" key="2">
    <source>
        <dbReference type="ARBA" id="ARBA00008205"/>
    </source>
</evidence>
<keyword evidence="7 8" id="KW-0411">Iron-sulfur</keyword>
<evidence type="ECO:0000256" key="6">
    <source>
        <dbReference type="ARBA" id="ARBA00023004"/>
    </source>
</evidence>
<keyword evidence="6 8" id="KW-0408">Iron</keyword>
<dbReference type="SUPFAM" id="SSF52540">
    <property type="entry name" value="P-loop containing nucleoside triphosphate hydrolases"/>
    <property type="match status" value="1"/>
</dbReference>
<dbReference type="Pfam" id="PF10609">
    <property type="entry name" value="ParA"/>
    <property type="match status" value="1"/>
</dbReference>